<dbReference type="AlphaFoldDB" id="A0A3Q9FXK6"/>
<accession>A0A3Q9FXK6</accession>
<evidence type="ECO:0000313" key="1">
    <source>
        <dbReference type="EMBL" id="AZQ72673.1"/>
    </source>
</evidence>
<evidence type="ECO:0008006" key="3">
    <source>
        <dbReference type="Google" id="ProtNLM"/>
    </source>
</evidence>
<protein>
    <recommendedName>
        <fullName evidence="3">Transcriptional regulator</fullName>
    </recommendedName>
</protein>
<organism evidence="1 2">
    <name type="scientific">Streptomyces luteoverticillatus</name>
    <name type="common">Streptoverticillium luteoverticillatus</name>
    <dbReference type="NCBI Taxonomy" id="66425"/>
    <lineage>
        <taxon>Bacteria</taxon>
        <taxon>Bacillati</taxon>
        <taxon>Actinomycetota</taxon>
        <taxon>Actinomycetes</taxon>
        <taxon>Kitasatosporales</taxon>
        <taxon>Streptomycetaceae</taxon>
        <taxon>Streptomyces</taxon>
    </lineage>
</organism>
<keyword evidence="2" id="KW-1185">Reference proteome</keyword>
<sequence length="191" mass="20720">MDIPARLRVSVLGRYEVDGRPVTSGKTMEFITALAVAGGSMSRDGLHHRIYERDVSASTLPTLAYRARKLGVDVRYEAPVRRYVLAGPVVVDALLVLGLLKAGRVRGALTLYHGPCLPECDSPFAVSLRQTLEDRLVRCVLDSGDQELIKAASRLIDRWELAEPTAAGDDPFSAVLSGSYLRSIGLASVNQ</sequence>
<reference evidence="1 2" key="1">
    <citation type="submission" date="2018-12" db="EMBL/GenBank/DDBJ databases">
        <title>The whole draft genome of Streptomyce luteoverticillatus CGMCC 15060.</title>
        <authorList>
            <person name="Feng Z."/>
            <person name="Chen G."/>
            <person name="Zhang J."/>
            <person name="Zhu H."/>
            <person name="Yu X."/>
            <person name="Zhang W."/>
            <person name="Zhang X."/>
        </authorList>
    </citation>
    <scope>NUCLEOTIDE SEQUENCE [LARGE SCALE GENOMIC DNA]</scope>
    <source>
        <strain evidence="1 2">CGMCC 15060</strain>
    </source>
</reference>
<dbReference type="EMBL" id="CP034587">
    <property type="protein sequence ID" value="AZQ72673.1"/>
    <property type="molecule type" value="Genomic_DNA"/>
</dbReference>
<gene>
    <name evidence="1" type="ORF">EKH77_16875</name>
</gene>
<dbReference type="OrthoDB" id="4543123at2"/>
<proteinExistence type="predicted"/>
<evidence type="ECO:0000313" key="2">
    <source>
        <dbReference type="Proteomes" id="UP000267900"/>
    </source>
</evidence>
<dbReference type="Proteomes" id="UP000267900">
    <property type="component" value="Chromosome"/>
</dbReference>
<dbReference type="RefSeq" id="WP_126915191.1">
    <property type="nucleotide sequence ID" value="NZ_CP034587.1"/>
</dbReference>
<name>A0A3Q9FXK6_STRLT</name>